<dbReference type="CDD" id="cd17502">
    <property type="entry name" value="MFS_Azr1_MDR_like"/>
    <property type="match status" value="1"/>
</dbReference>
<dbReference type="HOGENOM" id="CLU_000960_22_3_11"/>
<dbReference type="Gene3D" id="1.20.1250.20">
    <property type="entry name" value="MFS general substrate transporter like domains"/>
    <property type="match status" value="1"/>
</dbReference>
<dbReference type="Proteomes" id="UP000019150">
    <property type="component" value="Chromosome"/>
</dbReference>
<feature type="transmembrane region" description="Helical" evidence="9">
    <location>
        <begin position="483"/>
        <end position="505"/>
    </location>
</feature>
<dbReference type="NCBIfam" id="TIGR00711">
    <property type="entry name" value="efflux_EmrB"/>
    <property type="match status" value="1"/>
</dbReference>
<feature type="transmembrane region" description="Helical" evidence="9">
    <location>
        <begin position="145"/>
        <end position="166"/>
    </location>
</feature>
<feature type="transmembrane region" description="Helical" evidence="9">
    <location>
        <begin position="308"/>
        <end position="329"/>
    </location>
</feature>
<feature type="transmembrane region" description="Helical" evidence="9">
    <location>
        <begin position="172"/>
        <end position="196"/>
    </location>
</feature>
<feature type="transmembrane region" description="Helical" evidence="9">
    <location>
        <begin position="412"/>
        <end position="430"/>
    </location>
</feature>
<evidence type="ECO:0000256" key="3">
    <source>
        <dbReference type="ARBA" id="ARBA00022448"/>
    </source>
</evidence>
<dbReference type="Gene3D" id="1.20.1720.10">
    <property type="entry name" value="Multidrug resistance protein D"/>
    <property type="match status" value="1"/>
</dbReference>
<dbReference type="GO" id="GO:0022857">
    <property type="term" value="F:transmembrane transporter activity"/>
    <property type="evidence" value="ECO:0007669"/>
    <property type="project" value="InterPro"/>
</dbReference>
<dbReference type="OrthoDB" id="7375466at2"/>
<evidence type="ECO:0000256" key="7">
    <source>
        <dbReference type="ARBA" id="ARBA00023136"/>
    </source>
</evidence>
<evidence type="ECO:0000313" key="11">
    <source>
        <dbReference type="EMBL" id="AHH16500.1"/>
    </source>
</evidence>
<accession>W5TAX7</accession>
<dbReference type="PANTHER" id="PTHR23501:SF197">
    <property type="entry name" value="COMD"/>
    <property type="match status" value="1"/>
</dbReference>
<dbReference type="GO" id="GO:0005886">
    <property type="term" value="C:plasma membrane"/>
    <property type="evidence" value="ECO:0007669"/>
    <property type="project" value="UniProtKB-SubCell"/>
</dbReference>
<keyword evidence="4" id="KW-1003">Cell membrane</keyword>
<name>W5TAX7_9NOCA</name>
<feature type="transmembrane region" description="Helical" evidence="9">
    <location>
        <begin position="341"/>
        <end position="360"/>
    </location>
</feature>
<feature type="transmembrane region" description="Helical" evidence="9">
    <location>
        <begin position="20"/>
        <end position="44"/>
    </location>
</feature>
<comment type="subcellular location">
    <subcellularLocation>
        <location evidence="1">Cell membrane</location>
        <topology evidence="1">Multi-pass membrane protein</topology>
    </subcellularLocation>
</comment>
<dbReference type="AlphaFoldDB" id="W5TAX7"/>
<keyword evidence="5 9" id="KW-0812">Transmembrane</keyword>
<feature type="transmembrane region" description="Helical" evidence="9">
    <location>
        <begin position="56"/>
        <end position="75"/>
    </location>
</feature>
<comment type="similarity">
    <text evidence="2">Belongs to the major facilitator superfamily. TCR/Tet family.</text>
</comment>
<keyword evidence="3" id="KW-0813">Transport</keyword>
<reference evidence="11 12" key="1">
    <citation type="journal article" date="2014" name="Appl. Environ. Microbiol.">
        <title>Insights into the Microbial Degradation of Rubber and Gutta-Percha by Analysis of the Complete Genome of Nocardia nova SH22a.</title>
        <authorList>
            <person name="Luo Q."/>
            <person name="Hiessl S."/>
            <person name="Poehlein A."/>
            <person name="Daniel R."/>
            <person name="Steinbuchel A."/>
        </authorList>
    </citation>
    <scope>NUCLEOTIDE SEQUENCE [LARGE SCALE GENOMIC DNA]</scope>
    <source>
        <strain evidence="11">SH22a</strain>
    </source>
</reference>
<proteinExistence type="inferred from homology"/>
<protein>
    <submittedName>
        <fullName evidence="11">Putative drug resistant transporter, EmrB/QacA subfamily</fullName>
    </submittedName>
</protein>
<dbReference type="eggNOG" id="COG0477">
    <property type="taxonomic scope" value="Bacteria"/>
</dbReference>
<dbReference type="SUPFAM" id="SSF103473">
    <property type="entry name" value="MFS general substrate transporter"/>
    <property type="match status" value="1"/>
</dbReference>
<evidence type="ECO:0000256" key="6">
    <source>
        <dbReference type="ARBA" id="ARBA00022989"/>
    </source>
</evidence>
<keyword evidence="6 9" id="KW-1133">Transmembrane helix</keyword>
<feature type="domain" description="Major facilitator superfamily (MFS) profile" evidence="10">
    <location>
        <begin position="22"/>
        <end position="505"/>
    </location>
</feature>
<evidence type="ECO:0000256" key="4">
    <source>
        <dbReference type="ARBA" id="ARBA00022475"/>
    </source>
</evidence>
<dbReference type="InterPro" id="IPR020846">
    <property type="entry name" value="MFS_dom"/>
</dbReference>
<dbReference type="EMBL" id="CP006850">
    <property type="protein sequence ID" value="AHH16500.1"/>
    <property type="molecule type" value="Genomic_DNA"/>
</dbReference>
<evidence type="ECO:0000256" key="8">
    <source>
        <dbReference type="SAM" id="MobiDB-lite"/>
    </source>
</evidence>
<keyword evidence="7 9" id="KW-0472">Membrane</keyword>
<feature type="transmembrane region" description="Helical" evidence="9">
    <location>
        <begin position="87"/>
        <end position="106"/>
    </location>
</feature>
<dbReference type="InterPro" id="IPR036259">
    <property type="entry name" value="MFS_trans_sf"/>
</dbReference>
<evidence type="ECO:0000256" key="5">
    <source>
        <dbReference type="ARBA" id="ARBA00022692"/>
    </source>
</evidence>
<organism evidence="11 12">
    <name type="scientific">Nocardia nova SH22a</name>
    <dbReference type="NCBI Taxonomy" id="1415166"/>
    <lineage>
        <taxon>Bacteria</taxon>
        <taxon>Bacillati</taxon>
        <taxon>Actinomycetota</taxon>
        <taxon>Actinomycetes</taxon>
        <taxon>Mycobacteriales</taxon>
        <taxon>Nocardiaceae</taxon>
        <taxon>Nocardia</taxon>
    </lineage>
</organism>
<feature type="transmembrane region" description="Helical" evidence="9">
    <location>
        <begin position="208"/>
        <end position="227"/>
    </location>
</feature>
<feature type="transmembrane region" description="Helical" evidence="9">
    <location>
        <begin position="275"/>
        <end position="296"/>
    </location>
</feature>
<dbReference type="PRINTS" id="PR01036">
    <property type="entry name" value="TCRTETB"/>
</dbReference>
<evidence type="ECO:0000256" key="2">
    <source>
        <dbReference type="ARBA" id="ARBA00007520"/>
    </source>
</evidence>
<feature type="transmembrane region" description="Helical" evidence="9">
    <location>
        <begin position="112"/>
        <end position="133"/>
    </location>
</feature>
<evidence type="ECO:0000256" key="9">
    <source>
        <dbReference type="SAM" id="Phobius"/>
    </source>
</evidence>
<dbReference type="InterPro" id="IPR004638">
    <property type="entry name" value="EmrB-like"/>
</dbReference>
<keyword evidence="12" id="KW-1185">Reference proteome</keyword>
<dbReference type="InterPro" id="IPR011701">
    <property type="entry name" value="MFS"/>
</dbReference>
<feature type="transmembrane region" description="Helical" evidence="9">
    <location>
        <begin position="233"/>
        <end position="255"/>
    </location>
</feature>
<dbReference type="RefSeq" id="WP_025348010.1">
    <property type="nucleotide sequence ID" value="NZ_CP006850.1"/>
</dbReference>
<dbReference type="STRING" id="1415166.NONO_c16990"/>
<evidence type="ECO:0000256" key="1">
    <source>
        <dbReference type="ARBA" id="ARBA00004651"/>
    </source>
</evidence>
<evidence type="ECO:0000313" key="12">
    <source>
        <dbReference type="Proteomes" id="UP000019150"/>
    </source>
</evidence>
<sequence length="554" mass="58777">MTTTADSPPTPIVLTQKRIWLIFSALIAGMFLASLDQTIVGTAMPTIVGDLGGVSHMAWTATSYLLATTIVMPIYGKFGDMFGRRWLFLFAIAVFTAASVGAAASTSFWEFVVFRGLQGVGGGGLMILAQAIIADVVPAKDRGKYMAPMGAIFGITSVAGPLLGGFFADQLGWQWCFWLNVPIGLAALFIAARYLSIPSHRPKTRPDYLGIVLMSSATTLLILITDWGGKQYAWGSAVMVSMIVALVLVIGAFIAVEANAEEPMLPLWLFRNRTFVLTSAIGLIVGLSMFAALAFIPTYLQMATGASASVSGLLLIPMMVGMMITLIGSMSIITKTGRYRVFPPAGALVIIGGMLWLTRLDAQSSMWLVSAMLFVMGAGLGLIMQIIVLVVQNAVAPDQIGTATSANNYFREMGGAIGVAIFGSIFTNRLTDGLTDVFRTHLPEVMAAHLDPSSLVPSVVKHLPDGLHDAIVGSYVDALVPGFWYLIPAAALAFLLALFIPHMTLSDEAGMIARGEAVMADEGSTGTDAAQRDSAPGRPADQDSAQDPDPQPVR</sequence>
<dbReference type="PANTHER" id="PTHR23501">
    <property type="entry name" value="MAJOR FACILITATOR SUPERFAMILY"/>
    <property type="match status" value="1"/>
</dbReference>
<evidence type="ECO:0000259" key="10">
    <source>
        <dbReference type="PROSITE" id="PS50850"/>
    </source>
</evidence>
<dbReference type="PATRIC" id="fig|1415166.3.peg.1728"/>
<feature type="transmembrane region" description="Helical" evidence="9">
    <location>
        <begin position="366"/>
        <end position="391"/>
    </location>
</feature>
<feature type="region of interest" description="Disordered" evidence="8">
    <location>
        <begin position="520"/>
        <end position="554"/>
    </location>
</feature>
<dbReference type="Pfam" id="PF07690">
    <property type="entry name" value="MFS_1"/>
    <property type="match status" value="1"/>
</dbReference>
<dbReference type="PROSITE" id="PS50850">
    <property type="entry name" value="MFS"/>
    <property type="match status" value="1"/>
</dbReference>
<dbReference type="KEGG" id="nno:NONO_c16990"/>
<dbReference type="FunFam" id="1.20.1720.10:FF:000004">
    <property type="entry name" value="EmrB/QacA family drug resistance transporter"/>
    <property type="match status" value="1"/>
</dbReference>
<gene>
    <name evidence="11" type="ORF">NONO_c16990</name>
</gene>